<evidence type="ECO:0000259" key="25">
    <source>
        <dbReference type="SMART" id="SM00490"/>
    </source>
</evidence>
<dbReference type="SMART" id="SM00490">
    <property type="entry name" value="HELICc"/>
    <property type="match status" value="1"/>
</dbReference>
<proteinExistence type="inferred from homology"/>
<keyword evidence="11" id="KW-0067">ATP-binding</keyword>
<dbReference type="GO" id="GO:0003677">
    <property type="term" value="F:DNA binding"/>
    <property type="evidence" value="ECO:0007669"/>
    <property type="project" value="UniProtKB-KW"/>
</dbReference>
<organism evidence="27 28">
    <name type="scientific">Ceutorhynchus assimilis</name>
    <name type="common">cabbage seed weevil</name>
    <dbReference type="NCBI Taxonomy" id="467358"/>
    <lineage>
        <taxon>Eukaryota</taxon>
        <taxon>Metazoa</taxon>
        <taxon>Ecdysozoa</taxon>
        <taxon>Arthropoda</taxon>
        <taxon>Hexapoda</taxon>
        <taxon>Insecta</taxon>
        <taxon>Pterygota</taxon>
        <taxon>Neoptera</taxon>
        <taxon>Endopterygota</taxon>
        <taxon>Coleoptera</taxon>
        <taxon>Polyphaga</taxon>
        <taxon>Cucujiformia</taxon>
        <taxon>Curculionidae</taxon>
        <taxon>Ceutorhynchinae</taxon>
        <taxon>Ceutorhynchus</taxon>
    </lineage>
</organism>
<comment type="cofactor">
    <cofactor evidence="1">
        <name>Zn(2+)</name>
        <dbReference type="ChEBI" id="CHEBI:29105"/>
    </cofactor>
</comment>
<evidence type="ECO:0000256" key="22">
    <source>
        <dbReference type="ARBA" id="ARBA00076271"/>
    </source>
</evidence>
<dbReference type="InterPro" id="IPR036388">
    <property type="entry name" value="WH-like_DNA-bd_sf"/>
</dbReference>
<evidence type="ECO:0000259" key="26">
    <source>
        <dbReference type="SMART" id="SM00956"/>
    </source>
</evidence>
<feature type="domain" description="Helicase C-terminal" evidence="25">
    <location>
        <begin position="688"/>
        <end position="769"/>
    </location>
</feature>
<dbReference type="InterPro" id="IPR010997">
    <property type="entry name" value="HRDC-like_sf"/>
</dbReference>
<dbReference type="InterPro" id="IPR036390">
    <property type="entry name" value="WH_DNA-bd_sf"/>
</dbReference>
<dbReference type="Pfam" id="PF00271">
    <property type="entry name" value="Helicase_C"/>
    <property type="match status" value="1"/>
</dbReference>
<dbReference type="GO" id="GO:0043138">
    <property type="term" value="F:3'-5' DNA helicase activity"/>
    <property type="evidence" value="ECO:0007669"/>
    <property type="project" value="UniProtKB-EC"/>
</dbReference>
<dbReference type="InterPro" id="IPR018982">
    <property type="entry name" value="RQC_domain"/>
</dbReference>
<feature type="compositionally biased region" description="Polar residues" evidence="23">
    <location>
        <begin position="987"/>
        <end position="1001"/>
    </location>
</feature>
<dbReference type="GO" id="GO:0016787">
    <property type="term" value="F:hydrolase activity"/>
    <property type="evidence" value="ECO:0007669"/>
    <property type="project" value="UniProtKB-KW"/>
</dbReference>
<dbReference type="SMART" id="SM00487">
    <property type="entry name" value="DEXDc"/>
    <property type="match status" value="1"/>
</dbReference>
<keyword evidence="28" id="KW-1185">Reference proteome</keyword>
<dbReference type="SUPFAM" id="SSF46785">
    <property type="entry name" value="Winged helix' DNA-binding domain"/>
    <property type="match status" value="1"/>
</dbReference>
<sequence>MENDDFLEQFRKKDFTKAKKFDFKKAKATKSPEKYIPVSNTIESGKPLPIQKLTIKPKNVIEIESPSTSSILNESLPKLNKKNVFGQANKEKLDNSCKEDNNFDKLYKNASTAKDRVNGICKEENILDNLYKNMLPLPSKHATSISPRKHTLTNSQKKENILDSLYKNATPQKTFSRADSIDGSPSLISAKQKLTAKSTPSISKYFNSNKDIANTENPSKFNGLSPFKKLLQSKEVKSSSSYESPIVKPKKFVFKKNPITSSSSSENKPDNNFGNECDNKVTTTTMDIGDVKDDSFFKNIDNAQENKPIIEPTIQDQIISNSQSVSSTTLGITDGDFMDDEEFTRRFGGIVDLCDDTLPSHESNTHISPSIENVPSTSSDEANRKKTTKSPEDHHNTEELLHEISNINWNEDVFKEEPVFTGFKDRNDDSEEFRGQYDHTEVMLEVLHQKFGLVDFRPHQREIINASVTQHDCFVLMPTGGGKSLCYQLPAILMPGVTIVISPLRALISDQVDKLNNLDIAAAHLCSDVTKTESEQIYKKLSMREPAIKLLYLTPEKINASRMIIDILENLYQRGKLARFVIDEVHCLSQWGHDFRPDYKELGKLRQNYKDVPIICLTATATKQVENDVINILHLKNVKKFITSFNRPNIKYEVIDKKGKVEDIANLIQTKFAKKSGIVYCLGRKDCDNLAGSLIKLGVKAKPYHAGMKDKVREAIQREWMQDRFHVIVATIAFGMGIDKPDVRFVIHNSIPKSVEAFYQESGRAGRDGEISYSYLFYHYGDVGRLLKLIQMDCNNRKTLEAHKENLKQMASFSENMVDCRRYLLLIHLGEHFDRRICISNKGTTCDNCENVNKYETLDVTKEAKELCDIVKDLSIKENVTMLHVADIYRGAKIKKILDRRHNQHRFYGAGATMDRNDVQRVLKELILKHILDDICKYTGDFPVVYIKTGPKFSQFKNSNYRLTISVHKTRPSRNIKGPTEDHSPKNLANNGWTSDNSTASTSKEIVRHTIQKSNTAKLQAVRKLQLSQLKVSCQEELLEECRRLAMERNLTLSSVMNLTAIKTMSDNLPQTKEEMLKIQHVTVANYNKYGEFFLKITQKFRLQHDAIQPLTKLKNSTELETATSQGFSEAEDDDFYETGNSLKGVKRKSGGGGWRGKKGGFKRRRVATKKKKSPAKGKAGSSGWKSKNANSWKSGGGGGSLGTMPVRHIK</sequence>
<feature type="region of interest" description="Disordered" evidence="23">
    <location>
        <begin position="972"/>
        <end position="1001"/>
    </location>
</feature>
<dbReference type="SUPFAM" id="SSF52540">
    <property type="entry name" value="P-loop containing nucleoside triphosphate hydrolases"/>
    <property type="match status" value="1"/>
</dbReference>
<evidence type="ECO:0000256" key="8">
    <source>
        <dbReference type="ARBA" id="ARBA00022801"/>
    </source>
</evidence>
<feature type="domain" description="Helicase ATP-binding" evidence="24">
    <location>
        <begin position="452"/>
        <end position="655"/>
    </location>
</feature>
<dbReference type="PROSITE" id="PS00690">
    <property type="entry name" value="DEAH_ATP_HELICASE"/>
    <property type="match status" value="1"/>
</dbReference>
<evidence type="ECO:0000256" key="7">
    <source>
        <dbReference type="ARBA" id="ARBA00022763"/>
    </source>
</evidence>
<evidence type="ECO:0000256" key="19">
    <source>
        <dbReference type="ARBA" id="ARBA00049360"/>
    </source>
</evidence>
<feature type="compositionally biased region" description="Basic and acidic residues" evidence="23">
    <location>
        <begin position="381"/>
        <end position="398"/>
    </location>
</feature>
<dbReference type="SMART" id="SM00956">
    <property type="entry name" value="RQC"/>
    <property type="match status" value="1"/>
</dbReference>
<dbReference type="InterPro" id="IPR001650">
    <property type="entry name" value="Helicase_C-like"/>
</dbReference>
<dbReference type="GO" id="GO:0005634">
    <property type="term" value="C:nucleus"/>
    <property type="evidence" value="ECO:0007669"/>
    <property type="project" value="UniProtKB-SubCell"/>
</dbReference>
<dbReference type="InterPro" id="IPR002121">
    <property type="entry name" value="HRDC_dom"/>
</dbReference>
<feature type="compositionally biased region" description="Basic residues" evidence="23">
    <location>
        <begin position="1145"/>
        <end position="1176"/>
    </location>
</feature>
<dbReference type="SUPFAM" id="SSF47819">
    <property type="entry name" value="HRDC-like"/>
    <property type="match status" value="1"/>
</dbReference>
<evidence type="ECO:0000256" key="17">
    <source>
        <dbReference type="ARBA" id="ARBA00034808"/>
    </source>
</evidence>
<evidence type="ECO:0000256" key="3">
    <source>
        <dbReference type="ARBA" id="ARBA00005446"/>
    </source>
</evidence>
<dbReference type="InterPro" id="IPR044876">
    <property type="entry name" value="HRDC_dom_sf"/>
</dbReference>
<dbReference type="PANTHER" id="PTHR13710:SF153">
    <property type="entry name" value="RECQ-LIKE DNA HELICASE BLM"/>
    <property type="match status" value="1"/>
</dbReference>
<comment type="catalytic activity">
    <reaction evidence="19">
        <text>ATP + H2O = ADP + phosphate + H(+)</text>
        <dbReference type="Rhea" id="RHEA:13065"/>
        <dbReference type="ChEBI" id="CHEBI:15377"/>
        <dbReference type="ChEBI" id="CHEBI:15378"/>
        <dbReference type="ChEBI" id="CHEBI:30616"/>
        <dbReference type="ChEBI" id="CHEBI:43474"/>
        <dbReference type="ChEBI" id="CHEBI:456216"/>
    </reaction>
</comment>
<dbReference type="EMBL" id="OU892280">
    <property type="protein sequence ID" value="CAG9768496.1"/>
    <property type="molecule type" value="Genomic_DNA"/>
</dbReference>
<dbReference type="Pfam" id="PF00270">
    <property type="entry name" value="DEAD"/>
    <property type="match status" value="1"/>
</dbReference>
<feature type="region of interest" description="Disordered" evidence="23">
    <location>
        <begin position="361"/>
        <end position="398"/>
    </location>
</feature>
<keyword evidence="14" id="KW-0413">Isomerase</keyword>
<dbReference type="Gene3D" id="1.10.150.80">
    <property type="entry name" value="HRDC domain"/>
    <property type="match status" value="1"/>
</dbReference>
<dbReference type="NCBIfam" id="TIGR00614">
    <property type="entry name" value="recQ_fam"/>
    <property type="match status" value="1"/>
</dbReference>
<keyword evidence="12" id="KW-0238">DNA-binding</keyword>
<dbReference type="GO" id="GO:0005524">
    <property type="term" value="F:ATP binding"/>
    <property type="evidence" value="ECO:0007669"/>
    <property type="project" value="UniProtKB-KW"/>
</dbReference>
<feature type="region of interest" description="Disordered" evidence="23">
    <location>
        <begin position="258"/>
        <end position="278"/>
    </location>
</feature>
<name>A0A9N9MNS7_9CUCU</name>
<feature type="region of interest" description="Disordered" evidence="23">
    <location>
        <begin position="1140"/>
        <end position="1211"/>
    </location>
</feature>
<evidence type="ECO:0000256" key="16">
    <source>
        <dbReference type="ARBA" id="ARBA00034617"/>
    </source>
</evidence>
<dbReference type="CDD" id="cd18794">
    <property type="entry name" value="SF2_C_RecQ"/>
    <property type="match status" value="1"/>
</dbReference>
<keyword evidence="7" id="KW-0227">DNA damage</keyword>
<accession>A0A9N9MNS7</accession>
<feature type="domain" description="RQC" evidence="26">
    <location>
        <begin position="859"/>
        <end position="969"/>
    </location>
</feature>
<dbReference type="InterPro" id="IPR032284">
    <property type="entry name" value="RecQ_Zn-bd"/>
</dbReference>
<dbReference type="GO" id="GO:0005737">
    <property type="term" value="C:cytoplasm"/>
    <property type="evidence" value="ECO:0007669"/>
    <property type="project" value="TreeGrafter"/>
</dbReference>
<dbReference type="Pfam" id="PF00570">
    <property type="entry name" value="HRDC"/>
    <property type="match status" value="1"/>
</dbReference>
<dbReference type="InterPro" id="IPR004589">
    <property type="entry name" value="DNA_helicase_ATP-dep_RecQ"/>
</dbReference>
<dbReference type="OrthoDB" id="10261556at2759"/>
<dbReference type="InterPro" id="IPR027417">
    <property type="entry name" value="P-loop_NTPase"/>
</dbReference>
<dbReference type="FunFam" id="3.40.50.300:FF:000537">
    <property type="entry name" value="Bloom syndrome RecQ-like helicase"/>
    <property type="match status" value="1"/>
</dbReference>
<evidence type="ECO:0000259" key="24">
    <source>
        <dbReference type="SMART" id="SM00487"/>
    </source>
</evidence>
<dbReference type="Pfam" id="PF16124">
    <property type="entry name" value="RecQ_Zn_bind"/>
    <property type="match status" value="1"/>
</dbReference>
<evidence type="ECO:0000256" key="12">
    <source>
        <dbReference type="ARBA" id="ARBA00023125"/>
    </source>
</evidence>
<dbReference type="GO" id="GO:0000724">
    <property type="term" value="P:double-strand break repair via homologous recombination"/>
    <property type="evidence" value="ECO:0007669"/>
    <property type="project" value="TreeGrafter"/>
</dbReference>
<feature type="compositionally biased region" description="Low complexity" evidence="23">
    <location>
        <begin position="1177"/>
        <end position="1194"/>
    </location>
</feature>
<dbReference type="PANTHER" id="PTHR13710">
    <property type="entry name" value="DNA HELICASE RECQ FAMILY MEMBER"/>
    <property type="match status" value="1"/>
</dbReference>
<comment type="subcellular location">
    <subcellularLocation>
        <location evidence="2">Nucleus</location>
    </subcellularLocation>
</comment>
<evidence type="ECO:0000256" key="9">
    <source>
        <dbReference type="ARBA" id="ARBA00022806"/>
    </source>
</evidence>
<keyword evidence="9" id="KW-0347">Helicase</keyword>
<dbReference type="FunFam" id="3.40.50.300:FF:000340">
    <property type="entry name" value="Bloom syndrome, RecQ helicase"/>
    <property type="match status" value="1"/>
</dbReference>
<comment type="similarity">
    <text evidence="3">Belongs to the helicase family. RecQ subfamily.</text>
</comment>
<evidence type="ECO:0000256" key="13">
    <source>
        <dbReference type="ARBA" id="ARBA00023204"/>
    </source>
</evidence>
<dbReference type="GO" id="GO:0006260">
    <property type="term" value="P:DNA replication"/>
    <property type="evidence" value="ECO:0007669"/>
    <property type="project" value="UniProtKB-KW"/>
</dbReference>
<dbReference type="Gene3D" id="3.40.50.300">
    <property type="entry name" value="P-loop containing nucleotide triphosphate hydrolases"/>
    <property type="match status" value="2"/>
</dbReference>
<evidence type="ECO:0000256" key="15">
    <source>
        <dbReference type="ARBA" id="ARBA00023242"/>
    </source>
</evidence>
<evidence type="ECO:0000256" key="20">
    <source>
        <dbReference type="ARBA" id="ARBA00073450"/>
    </source>
</evidence>
<evidence type="ECO:0000256" key="11">
    <source>
        <dbReference type="ARBA" id="ARBA00022840"/>
    </source>
</evidence>
<keyword evidence="4" id="KW-0235">DNA replication</keyword>
<dbReference type="GO" id="GO:0007131">
    <property type="term" value="P:reciprocal meiotic recombination"/>
    <property type="evidence" value="ECO:0007669"/>
    <property type="project" value="UniProtKB-ARBA"/>
</dbReference>
<keyword evidence="15" id="KW-0539">Nucleus</keyword>
<dbReference type="GO" id="GO:0005694">
    <property type="term" value="C:chromosome"/>
    <property type="evidence" value="ECO:0007669"/>
    <property type="project" value="TreeGrafter"/>
</dbReference>
<feature type="compositionally biased region" description="Polar residues" evidence="23">
    <location>
        <begin position="260"/>
        <end position="278"/>
    </location>
</feature>
<evidence type="ECO:0000256" key="23">
    <source>
        <dbReference type="SAM" id="MobiDB-lite"/>
    </source>
</evidence>
<gene>
    <name evidence="27" type="ORF">CEUTPL_LOCUS9033</name>
</gene>
<dbReference type="GO" id="GO:0046872">
    <property type="term" value="F:metal ion binding"/>
    <property type="evidence" value="ECO:0007669"/>
    <property type="project" value="UniProtKB-KW"/>
</dbReference>
<evidence type="ECO:0000313" key="28">
    <source>
        <dbReference type="Proteomes" id="UP001152799"/>
    </source>
</evidence>
<dbReference type="InterPro" id="IPR011545">
    <property type="entry name" value="DEAD/DEAH_box_helicase_dom"/>
</dbReference>
<evidence type="ECO:0000256" key="2">
    <source>
        <dbReference type="ARBA" id="ARBA00004123"/>
    </source>
</evidence>
<dbReference type="AlphaFoldDB" id="A0A9N9MNS7"/>
<reference evidence="27" key="1">
    <citation type="submission" date="2022-01" db="EMBL/GenBank/DDBJ databases">
        <authorList>
            <person name="King R."/>
        </authorList>
    </citation>
    <scope>NUCLEOTIDE SEQUENCE</scope>
</reference>
<evidence type="ECO:0000256" key="5">
    <source>
        <dbReference type="ARBA" id="ARBA00022723"/>
    </source>
</evidence>
<keyword evidence="5" id="KW-0479">Metal-binding</keyword>
<comment type="catalytic activity">
    <reaction evidence="16">
        <text>Couples ATP hydrolysis with the unwinding of duplex DNA by translocating in the 3'-5' direction.</text>
        <dbReference type="EC" id="5.6.2.4"/>
    </reaction>
</comment>
<evidence type="ECO:0000256" key="6">
    <source>
        <dbReference type="ARBA" id="ARBA00022741"/>
    </source>
</evidence>
<keyword evidence="6" id="KW-0547">Nucleotide-binding</keyword>
<dbReference type="InterPro" id="IPR002464">
    <property type="entry name" value="DNA/RNA_helicase_DEAH_CS"/>
</dbReference>
<dbReference type="InterPro" id="IPR014001">
    <property type="entry name" value="Helicase_ATP-bd"/>
</dbReference>
<keyword evidence="10" id="KW-0862">Zinc</keyword>
<evidence type="ECO:0000256" key="1">
    <source>
        <dbReference type="ARBA" id="ARBA00001947"/>
    </source>
</evidence>
<dbReference type="GO" id="GO:0009378">
    <property type="term" value="F:four-way junction helicase activity"/>
    <property type="evidence" value="ECO:0007669"/>
    <property type="project" value="TreeGrafter"/>
</dbReference>
<protein>
    <recommendedName>
        <fullName evidence="20">RecQ-like DNA helicase BLM</fullName>
        <ecNumber evidence="17">5.6.2.4</ecNumber>
    </recommendedName>
    <alternativeName>
        <fullName evidence="21">Bloom syndrome protein homolog</fullName>
    </alternativeName>
    <alternativeName>
        <fullName evidence="18">DNA 3'-5' helicase BLM</fullName>
    </alternativeName>
    <alternativeName>
        <fullName evidence="22">RecQ helicase homolog</fullName>
    </alternativeName>
</protein>
<evidence type="ECO:0000313" key="27">
    <source>
        <dbReference type="EMBL" id="CAG9768496.1"/>
    </source>
</evidence>
<evidence type="ECO:0000256" key="18">
    <source>
        <dbReference type="ARBA" id="ARBA00044542"/>
    </source>
</evidence>
<evidence type="ECO:0000256" key="14">
    <source>
        <dbReference type="ARBA" id="ARBA00023235"/>
    </source>
</evidence>
<evidence type="ECO:0000256" key="4">
    <source>
        <dbReference type="ARBA" id="ARBA00022705"/>
    </source>
</evidence>
<feature type="compositionally biased region" description="Polar residues" evidence="23">
    <location>
        <begin position="361"/>
        <end position="380"/>
    </location>
</feature>
<keyword evidence="13" id="KW-0234">DNA repair</keyword>
<dbReference type="Pfam" id="PF09382">
    <property type="entry name" value="RQC"/>
    <property type="match status" value="1"/>
</dbReference>
<evidence type="ECO:0000256" key="21">
    <source>
        <dbReference type="ARBA" id="ARBA00076065"/>
    </source>
</evidence>
<dbReference type="Gene3D" id="1.10.10.10">
    <property type="entry name" value="Winged helix-like DNA-binding domain superfamily/Winged helix DNA-binding domain"/>
    <property type="match status" value="1"/>
</dbReference>
<dbReference type="EC" id="5.6.2.4" evidence="17"/>
<dbReference type="Proteomes" id="UP001152799">
    <property type="component" value="Chromosome 4"/>
</dbReference>
<keyword evidence="8" id="KW-0378">Hydrolase</keyword>
<evidence type="ECO:0000256" key="10">
    <source>
        <dbReference type="ARBA" id="ARBA00022833"/>
    </source>
</evidence>